<organism evidence="8 9">
    <name type="scientific">Methanogenium marinum</name>
    <dbReference type="NCBI Taxonomy" id="348610"/>
    <lineage>
        <taxon>Archaea</taxon>
        <taxon>Methanobacteriati</taxon>
        <taxon>Methanobacteriota</taxon>
        <taxon>Stenosarchaea group</taxon>
        <taxon>Methanomicrobia</taxon>
        <taxon>Methanomicrobiales</taxon>
        <taxon>Methanomicrobiaceae</taxon>
        <taxon>Methanogenium</taxon>
    </lineage>
</organism>
<dbReference type="Gene3D" id="3.90.105.20">
    <property type="match status" value="1"/>
</dbReference>
<comment type="similarity">
    <text evidence="1 6">Belongs to the universal ribosomal protein uL10 family.</text>
</comment>
<dbReference type="GO" id="GO:0003735">
    <property type="term" value="F:structural constituent of ribosome"/>
    <property type="evidence" value="ECO:0007669"/>
    <property type="project" value="TreeGrafter"/>
</dbReference>
<evidence type="ECO:0000313" key="9">
    <source>
        <dbReference type="Proteomes" id="UP001143747"/>
    </source>
</evidence>
<dbReference type="InterPro" id="IPR040637">
    <property type="entry name" value="Ribosomal_uL10-like_insert"/>
</dbReference>
<dbReference type="InterPro" id="IPR050323">
    <property type="entry name" value="Ribosomal_protein_uL10"/>
</dbReference>
<dbReference type="InterPro" id="IPR043164">
    <property type="entry name" value="Ribosomal_uL10-like_insert_sf"/>
</dbReference>
<evidence type="ECO:0000313" key="8">
    <source>
        <dbReference type="EMBL" id="MDE4908053.1"/>
    </source>
</evidence>
<sequence length="282" mass="30722">MALYTTNLPQWKQDEVEQIVSYSGEYALTGLVDLHGIPAKQMQEMRRDLQGKAVLHMTRNTLVEHAFTAMGAPIDGITSYIDGHSALIYTNDNPFQLYRKLQQTMTKMAARPGDIAPEDIVVEKGPTSFKPGPIVGTFQQAGLPAAIEGGKVVIRERKVFVKAGEEINAKQAEVLSKLDIRPIDVGLSLQVAFYDGTFFEPSTLAIDETEYYNNVVLAAQQAFNLAVFAAYPTAQTIVPIITKAAGEARSLGVEAAIYTSDIVELIIGRASLQAKALKGMTE</sequence>
<dbReference type="InterPro" id="IPR043141">
    <property type="entry name" value="Ribosomal_uL10-like_sf"/>
</dbReference>
<dbReference type="Pfam" id="PF00466">
    <property type="entry name" value="Ribosomal_L10"/>
    <property type="match status" value="1"/>
</dbReference>
<protein>
    <recommendedName>
        <fullName evidence="6">Large ribosomal subunit protein uL10</fullName>
    </recommendedName>
    <alternativeName>
        <fullName evidence="6">Acidic ribosomal protein P0 homolog</fullName>
    </alternativeName>
</protein>
<dbReference type="Pfam" id="PF17777">
    <property type="entry name" value="RL10P_insert"/>
    <property type="match status" value="1"/>
</dbReference>
<dbReference type="GO" id="GO:0000027">
    <property type="term" value="P:ribosomal large subunit assembly"/>
    <property type="evidence" value="ECO:0007669"/>
    <property type="project" value="TreeGrafter"/>
</dbReference>
<dbReference type="GO" id="GO:0070180">
    <property type="term" value="F:large ribosomal subunit rRNA binding"/>
    <property type="evidence" value="ECO:0007669"/>
    <property type="project" value="UniProtKB-UniRule"/>
</dbReference>
<comment type="function">
    <text evidence="6">Forms part of the ribosomal stalk, playing a central role in the interaction of the ribosome with GTP-bound translation factors.</text>
</comment>
<keyword evidence="2 6" id="KW-0699">rRNA-binding</keyword>
<evidence type="ECO:0000256" key="3">
    <source>
        <dbReference type="ARBA" id="ARBA00022884"/>
    </source>
</evidence>
<dbReference type="InterPro" id="IPR022909">
    <property type="entry name" value="Ribosomal_uL10_arc"/>
</dbReference>
<keyword evidence="9" id="KW-1185">Reference proteome</keyword>
<keyword evidence="5 6" id="KW-0687">Ribonucleoprotein</keyword>
<dbReference type="PANTHER" id="PTHR45699">
    <property type="entry name" value="60S ACIDIC RIBOSOMAL PROTEIN P0"/>
    <property type="match status" value="1"/>
</dbReference>
<evidence type="ECO:0000256" key="2">
    <source>
        <dbReference type="ARBA" id="ARBA00022730"/>
    </source>
</evidence>
<reference evidence="8" key="1">
    <citation type="submission" date="2022-01" db="EMBL/GenBank/DDBJ databases">
        <title>Draft genome of Methanogenium marinum DSM 15558.</title>
        <authorList>
            <person name="Chen S.-C."/>
            <person name="You Y.-T."/>
        </authorList>
    </citation>
    <scope>NUCLEOTIDE SEQUENCE</scope>
    <source>
        <strain evidence="8">DSM 15558</strain>
    </source>
</reference>
<dbReference type="EMBL" id="JAKELO010000002">
    <property type="protein sequence ID" value="MDE4908053.1"/>
    <property type="molecule type" value="Genomic_DNA"/>
</dbReference>
<dbReference type="GO" id="GO:0022625">
    <property type="term" value="C:cytosolic large ribosomal subunit"/>
    <property type="evidence" value="ECO:0007669"/>
    <property type="project" value="TreeGrafter"/>
</dbReference>
<dbReference type="Gene3D" id="3.30.70.1730">
    <property type="match status" value="1"/>
</dbReference>
<keyword evidence="4 6" id="KW-0689">Ribosomal protein</keyword>
<dbReference type="Gene3D" id="6.10.140.760">
    <property type="match status" value="1"/>
</dbReference>
<dbReference type="AlphaFoldDB" id="A0A9Q4PY59"/>
<dbReference type="CDD" id="cd05795">
    <property type="entry name" value="Ribosomal_P0_L10e"/>
    <property type="match status" value="1"/>
</dbReference>
<proteinExistence type="inferred from homology"/>
<evidence type="ECO:0000256" key="6">
    <source>
        <dbReference type="HAMAP-Rule" id="MF_00280"/>
    </source>
</evidence>
<gene>
    <name evidence="6" type="primary">rpl10</name>
    <name evidence="6" type="synonym">rplP0</name>
    <name evidence="8" type="ORF">L0665_05445</name>
</gene>
<comment type="caution">
    <text evidence="8">The sequence shown here is derived from an EMBL/GenBank/DDBJ whole genome shotgun (WGS) entry which is preliminary data.</text>
</comment>
<dbReference type="RefSeq" id="WP_274924691.1">
    <property type="nucleotide sequence ID" value="NZ_JAKELO010000002.1"/>
</dbReference>
<comment type="subunit">
    <text evidence="6">Part of the 50S ribosomal subunit. Forms part of the ribosomal stalk which helps the ribosome interact with GTP-bound translation factors. Forms a heptameric L10(L12)2(L12)2(L12)2 complex, where L10 forms an elongated spine to which the L12 dimers bind in a sequential fashion.</text>
</comment>
<accession>A0A9Q4PY59</accession>
<evidence type="ECO:0000259" key="7">
    <source>
        <dbReference type="Pfam" id="PF17777"/>
    </source>
</evidence>
<evidence type="ECO:0000256" key="4">
    <source>
        <dbReference type="ARBA" id="ARBA00022980"/>
    </source>
</evidence>
<dbReference type="NCBIfam" id="NF003098">
    <property type="entry name" value="PRK04019.1-5"/>
    <property type="match status" value="1"/>
</dbReference>
<dbReference type="InterPro" id="IPR001790">
    <property type="entry name" value="Ribosomal_uL10"/>
</dbReference>
<dbReference type="PANTHER" id="PTHR45699:SF3">
    <property type="entry name" value="LARGE RIBOSOMAL SUBUNIT PROTEIN UL10"/>
    <property type="match status" value="1"/>
</dbReference>
<feature type="domain" description="Large ribosomal subunit protein uL10-like insertion" evidence="7">
    <location>
        <begin position="110"/>
        <end position="180"/>
    </location>
</feature>
<dbReference type="Proteomes" id="UP001143747">
    <property type="component" value="Unassembled WGS sequence"/>
</dbReference>
<evidence type="ECO:0000256" key="1">
    <source>
        <dbReference type="ARBA" id="ARBA00008889"/>
    </source>
</evidence>
<evidence type="ECO:0000256" key="5">
    <source>
        <dbReference type="ARBA" id="ARBA00023274"/>
    </source>
</evidence>
<dbReference type="SUPFAM" id="SSF160369">
    <property type="entry name" value="Ribosomal protein L10-like"/>
    <property type="match status" value="1"/>
</dbReference>
<name>A0A9Q4PY59_9EURY</name>
<keyword evidence="3 6" id="KW-0694">RNA-binding</keyword>
<dbReference type="HAMAP" id="MF_00280">
    <property type="entry name" value="Ribosomal_uL10_arch"/>
    <property type="match status" value="1"/>
</dbReference>
<dbReference type="GO" id="GO:0002181">
    <property type="term" value="P:cytoplasmic translation"/>
    <property type="evidence" value="ECO:0007669"/>
    <property type="project" value="TreeGrafter"/>
</dbReference>